<evidence type="ECO:0000313" key="3">
    <source>
        <dbReference type="Proteomes" id="UP000008383"/>
    </source>
</evidence>
<name>D4DAX8_TRIVH</name>
<keyword evidence="3" id="KW-1185">Reference proteome</keyword>
<dbReference type="RefSeq" id="XP_003021603.1">
    <property type="nucleotide sequence ID" value="XM_003021557.1"/>
</dbReference>
<feature type="compositionally biased region" description="Low complexity" evidence="1">
    <location>
        <begin position="291"/>
        <end position="303"/>
    </location>
</feature>
<proteinExistence type="predicted"/>
<organism evidence="2 3">
    <name type="scientific">Trichophyton verrucosum (strain HKI 0517)</name>
    <dbReference type="NCBI Taxonomy" id="663202"/>
    <lineage>
        <taxon>Eukaryota</taxon>
        <taxon>Fungi</taxon>
        <taxon>Dikarya</taxon>
        <taxon>Ascomycota</taxon>
        <taxon>Pezizomycotina</taxon>
        <taxon>Eurotiomycetes</taxon>
        <taxon>Eurotiomycetidae</taxon>
        <taxon>Onygenales</taxon>
        <taxon>Arthrodermataceae</taxon>
        <taxon>Trichophyton</taxon>
    </lineage>
</organism>
<dbReference type="OrthoDB" id="3357341at2759"/>
<reference evidence="3" key="1">
    <citation type="journal article" date="2011" name="Genome Biol.">
        <title>Comparative and functional genomics provide insights into the pathogenicity of dermatophytic fungi.</title>
        <authorList>
            <person name="Burmester A."/>
            <person name="Shelest E."/>
            <person name="Gloeckner G."/>
            <person name="Heddergott C."/>
            <person name="Schindler S."/>
            <person name="Staib P."/>
            <person name="Heidel A."/>
            <person name="Felder M."/>
            <person name="Petzold A."/>
            <person name="Szafranski K."/>
            <person name="Feuermann M."/>
            <person name="Pedruzzi I."/>
            <person name="Priebe S."/>
            <person name="Groth M."/>
            <person name="Winkler R."/>
            <person name="Li W."/>
            <person name="Kniemeyer O."/>
            <person name="Schroeckh V."/>
            <person name="Hertweck C."/>
            <person name="Hube B."/>
            <person name="White T.C."/>
            <person name="Platzer M."/>
            <person name="Guthke R."/>
            <person name="Heitman J."/>
            <person name="Woestemeyer J."/>
            <person name="Zipfel P.F."/>
            <person name="Monod M."/>
            <person name="Brakhage A.A."/>
        </authorList>
    </citation>
    <scope>NUCLEOTIDE SEQUENCE [LARGE SCALE GENOMIC DNA]</scope>
    <source>
        <strain evidence="3">HKI 0517</strain>
    </source>
</reference>
<dbReference type="KEGG" id="tve:TRV_04276"/>
<dbReference type="HOGENOM" id="CLU_028621_0_0_1"/>
<feature type="compositionally biased region" description="Basic and acidic residues" evidence="1">
    <location>
        <begin position="460"/>
        <end position="474"/>
    </location>
</feature>
<sequence>MLDENLPSMQPSPSINPAFFVKPSSENPKSYSTLFVAQHGKEPQPAYTVRHLDPELQTSRNRYAVALYDAFCPDALYGEVLIVPKWTYPTFSQEAIRANGGVQPPPEPIMPTEFIIQLYNPEQQVLVRHKPKTWNTPATWAFEMPQKTFREPSKSQLDKTLTTPATSDATSRLRFNWRKDGRMGSKDLGCYLSGKVVGPSGNSKKNREPDITVAIFSALKEITLYEPNFSRVEMEDYKGLEIVLMLGAMVIRDVFFTPMKEAFNIVNPPSNPTSPVDKQSSTLVPPRPLNGSAGYPSASGPPSRSQPPAKPLPQQSQQPPPQPPRQNIPPADPRTQWELDAEANALKQQSEAEKRARLKREKEAEKKTKKLLEAEEKEARKRQAQVDKETERLRKIYGKEESKVLKLQQKQQANPRPPQPPRQTQNHPVPPHPRVQFAPPRPQSVAGGLRPPPQQQPSQLKEKRSIFSFRKKESGAPPNTLAKKRSSMF</sequence>
<evidence type="ECO:0000313" key="2">
    <source>
        <dbReference type="EMBL" id="EFE40985.1"/>
    </source>
</evidence>
<evidence type="ECO:0000256" key="1">
    <source>
        <dbReference type="SAM" id="MobiDB-lite"/>
    </source>
</evidence>
<feature type="region of interest" description="Disordered" evidence="1">
    <location>
        <begin position="266"/>
        <end position="489"/>
    </location>
</feature>
<dbReference type="EMBL" id="ACYE01000217">
    <property type="protein sequence ID" value="EFE40985.1"/>
    <property type="molecule type" value="Genomic_DNA"/>
</dbReference>
<comment type="caution">
    <text evidence="2">The sequence shown here is derived from an EMBL/GenBank/DDBJ whole genome shotgun (WGS) entry which is preliminary data.</text>
</comment>
<feature type="compositionally biased region" description="Basic and acidic residues" evidence="1">
    <location>
        <begin position="350"/>
        <end position="404"/>
    </location>
</feature>
<dbReference type="AlphaFoldDB" id="D4DAX8"/>
<dbReference type="GeneID" id="9578564"/>
<feature type="compositionally biased region" description="Polar residues" evidence="1">
    <location>
        <begin position="273"/>
        <end position="283"/>
    </location>
</feature>
<gene>
    <name evidence="2" type="ORF">TRV_04276</name>
</gene>
<protein>
    <submittedName>
        <fullName evidence="2">Uncharacterized protein</fullName>
    </submittedName>
</protein>
<dbReference type="Proteomes" id="UP000008383">
    <property type="component" value="Unassembled WGS sequence"/>
</dbReference>
<accession>D4DAX8</accession>
<feature type="compositionally biased region" description="Pro residues" evidence="1">
    <location>
        <begin position="318"/>
        <end position="332"/>
    </location>
</feature>